<comment type="caution">
    <text evidence="3">The sequence shown here is derived from an EMBL/GenBank/DDBJ whole genome shotgun (WGS) entry which is preliminary data.</text>
</comment>
<dbReference type="SUPFAM" id="SSF56112">
    <property type="entry name" value="Protein kinase-like (PK-like)"/>
    <property type="match status" value="1"/>
</dbReference>
<feature type="non-terminal residue" evidence="3">
    <location>
        <position position="1"/>
    </location>
</feature>
<sequence length="690" mass="76760">SSNMKTPVMTRQSYGRSGAASHSGTPQVAASTQGKLDKTTYVEVSQEHNKYFQAIDFEGLLELLGADWKAGWDSVNSGYFMDDIGKILHSYAKKCDDGGLKTSGGKVGEKTYQTAFGVLAEAVQGHLSRSSEIKPGMYWHDTHSISLKRKDNTSRKPDGGFAVSKQCDPLWQDLAVVVEIKGDELKNDSHWIRGQILCDFKDMAELEPRRFMVGLAIAKHGSVRVYLYTPGRIYSAPLGSMPFSAGDKSSEGASEVIAFLLLLHKQLPVDSGFLAKKRGIFSACLEISELADGREQKRPCPSVRHYCSEVYGRHKQLNAQQTWVYPVQYRSAAKEGSAFFKFQWEFKNDDETAIHEFLLARKVPHVPKLLFSTHITAKGLASDDWICKGEAMLVEDVGESIITKFDGSELSLSDAEVVNVFAGYAHTLIAAAAVDADSKYVLHRDISTGNLMVKNDKSPYIIDWGYGHVCTEDEERLLSGKQMIGTTIYMGIRVLNGCLSRSLVDDLESLFLVLCHCLWLKYGRRNSQYEALWKNDKMSNIVVLRSSWLTKKSRLLFMMECAGNIPKALEVLALGMYELLFPSDADVFILGQDERDPRADAFEAKQWLGVFEEAAEHACGTSMQCIKELRKYVSEVSNLHISSARHKEGAQPSDVKDKGNEQSIPATPTKLGSKRYLDSLTGSTSKKPRL</sequence>
<feature type="region of interest" description="Disordered" evidence="1">
    <location>
        <begin position="643"/>
        <end position="690"/>
    </location>
</feature>
<dbReference type="InterPro" id="IPR040976">
    <property type="entry name" value="Pkinase_fungal"/>
</dbReference>
<feature type="compositionally biased region" description="Polar residues" evidence="1">
    <location>
        <begin position="680"/>
        <end position="690"/>
    </location>
</feature>
<dbReference type="OrthoDB" id="2747778at2759"/>
<name>A0A9W8IAB7_9FUNG</name>
<dbReference type="Pfam" id="PF17667">
    <property type="entry name" value="Pkinase_fungal"/>
    <property type="match status" value="1"/>
</dbReference>
<dbReference type="PROSITE" id="PS00109">
    <property type="entry name" value="PROTEIN_KINASE_TYR"/>
    <property type="match status" value="1"/>
</dbReference>
<gene>
    <name evidence="3" type="ORF">IWW36_004661</name>
</gene>
<dbReference type="AlphaFoldDB" id="A0A9W8IAB7"/>
<evidence type="ECO:0000313" key="4">
    <source>
        <dbReference type="Proteomes" id="UP001139887"/>
    </source>
</evidence>
<dbReference type="EMBL" id="JANBUW010000723">
    <property type="protein sequence ID" value="KAJ2845734.1"/>
    <property type="molecule type" value="Genomic_DNA"/>
</dbReference>
<dbReference type="InterPro" id="IPR008266">
    <property type="entry name" value="Tyr_kinase_AS"/>
</dbReference>
<dbReference type="GO" id="GO:0004672">
    <property type="term" value="F:protein kinase activity"/>
    <property type="evidence" value="ECO:0007669"/>
    <property type="project" value="InterPro"/>
</dbReference>
<feature type="domain" description="Fungal-type protein kinase" evidence="2">
    <location>
        <begin position="439"/>
        <end position="516"/>
    </location>
</feature>
<accession>A0A9W8IAB7</accession>
<dbReference type="Gene3D" id="1.10.510.10">
    <property type="entry name" value="Transferase(Phosphotransferase) domain 1"/>
    <property type="match status" value="1"/>
</dbReference>
<protein>
    <recommendedName>
        <fullName evidence="2">Fungal-type protein kinase domain-containing protein</fullName>
    </recommendedName>
</protein>
<organism evidence="3 4">
    <name type="scientific">Coemansia brasiliensis</name>
    <dbReference type="NCBI Taxonomy" id="2650707"/>
    <lineage>
        <taxon>Eukaryota</taxon>
        <taxon>Fungi</taxon>
        <taxon>Fungi incertae sedis</taxon>
        <taxon>Zoopagomycota</taxon>
        <taxon>Kickxellomycotina</taxon>
        <taxon>Kickxellomycetes</taxon>
        <taxon>Kickxellales</taxon>
        <taxon>Kickxellaceae</taxon>
        <taxon>Coemansia</taxon>
    </lineage>
</organism>
<proteinExistence type="predicted"/>
<evidence type="ECO:0000256" key="1">
    <source>
        <dbReference type="SAM" id="MobiDB-lite"/>
    </source>
</evidence>
<dbReference type="InterPro" id="IPR011009">
    <property type="entry name" value="Kinase-like_dom_sf"/>
</dbReference>
<keyword evidence="4" id="KW-1185">Reference proteome</keyword>
<feature type="compositionally biased region" description="Basic and acidic residues" evidence="1">
    <location>
        <begin position="645"/>
        <end position="660"/>
    </location>
</feature>
<reference evidence="3" key="1">
    <citation type="submission" date="2022-07" db="EMBL/GenBank/DDBJ databases">
        <title>Phylogenomic reconstructions and comparative analyses of Kickxellomycotina fungi.</title>
        <authorList>
            <person name="Reynolds N.K."/>
            <person name="Stajich J.E."/>
            <person name="Barry K."/>
            <person name="Grigoriev I.V."/>
            <person name="Crous P."/>
            <person name="Smith M.E."/>
        </authorList>
    </citation>
    <scope>NUCLEOTIDE SEQUENCE</scope>
    <source>
        <strain evidence="3">NRRL 1566</strain>
    </source>
</reference>
<evidence type="ECO:0000313" key="3">
    <source>
        <dbReference type="EMBL" id="KAJ2845734.1"/>
    </source>
</evidence>
<dbReference type="Proteomes" id="UP001139887">
    <property type="component" value="Unassembled WGS sequence"/>
</dbReference>
<evidence type="ECO:0000259" key="2">
    <source>
        <dbReference type="Pfam" id="PF17667"/>
    </source>
</evidence>
<feature type="region of interest" description="Disordered" evidence="1">
    <location>
        <begin position="1"/>
        <end position="32"/>
    </location>
</feature>